<feature type="region of interest" description="Disordered" evidence="1">
    <location>
        <begin position="41"/>
        <end position="66"/>
    </location>
</feature>
<name>A0A2S8FFJ9_9BACT</name>
<feature type="compositionally biased region" description="Polar residues" evidence="1">
    <location>
        <begin position="41"/>
        <end position="54"/>
    </location>
</feature>
<accession>A0A2S8FFJ9</accession>
<comment type="caution">
    <text evidence="2">The sequence shown here is derived from an EMBL/GenBank/DDBJ whole genome shotgun (WGS) entry which is preliminary data.</text>
</comment>
<proteinExistence type="predicted"/>
<feature type="region of interest" description="Disordered" evidence="1">
    <location>
        <begin position="405"/>
        <end position="428"/>
    </location>
</feature>
<protein>
    <recommendedName>
        <fullName evidence="4">HEAT repeat domain-containing protein</fullName>
    </recommendedName>
</protein>
<dbReference type="Proteomes" id="UP000238322">
    <property type="component" value="Unassembled WGS sequence"/>
</dbReference>
<feature type="compositionally biased region" description="Basic and acidic residues" evidence="1">
    <location>
        <begin position="415"/>
        <end position="428"/>
    </location>
</feature>
<dbReference type="EMBL" id="PUHY01000013">
    <property type="protein sequence ID" value="PQO30948.1"/>
    <property type="molecule type" value="Genomic_DNA"/>
</dbReference>
<evidence type="ECO:0008006" key="4">
    <source>
        <dbReference type="Google" id="ProtNLM"/>
    </source>
</evidence>
<dbReference type="InterPro" id="IPR016024">
    <property type="entry name" value="ARM-type_fold"/>
</dbReference>
<organism evidence="2 3">
    <name type="scientific">Blastopirellula marina</name>
    <dbReference type="NCBI Taxonomy" id="124"/>
    <lineage>
        <taxon>Bacteria</taxon>
        <taxon>Pseudomonadati</taxon>
        <taxon>Planctomycetota</taxon>
        <taxon>Planctomycetia</taxon>
        <taxon>Pirellulales</taxon>
        <taxon>Pirellulaceae</taxon>
        <taxon>Blastopirellula</taxon>
    </lineage>
</organism>
<dbReference type="PROSITE" id="PS51257">
    <property type="entry name" value="PROKAR_LIPOPROTEIN"/>
    <property type="match status" value="1"/>
</dbReference>
<sequence length="751" mass="83795">MLTHDARVQSATALLACLILLVAGTAGCRTVVDAPRELAELTNTESSDRQSQAEPVSVERAPATQHDIKSAEEALSSTVVQHEQDAIRPKRVDSRGWFLDSSVPLYLAYHLGKPRWHHRALENLLDQPVSTNDILAAGAQSEDLEIRATALIGLARTGEVGQDGEIAQLIRNPKLNATTKGALLEAIANVELVNELFEERDNLIEKTSAKDKFSERQLREQFWFELASTVPSVRSDERFTKNFLDHPPETQQTILDLMLSDTTCGVPDSITNRFNHLTPVVMRRIDLWHGYLRTVAPIDVLAESVRSADFTTRESATIGLGREGSRSAEALLLNISENDATLTQVAAVIAWGLMPRHEEWPRLVESKSWRVRLAAAQWIPLTSRNLASVKKLEKDSSHLVRRAILDRTSTPAEQPSERKPAEQPHLPKQEKVVLTSDEVVALLDQIDQAEHAAEPADRTQARQQLLLSPAKVLAAVDQVAKPLSSYENNFLFDVLLPQCDPSFQRLQEATTGSSHMTMIALRELQRRSEQAPLPELVIWRLGQHCERFTPLDWQSLMATIENDSRPATEPLVRRALGHGDPMVRARACDHVRQFPLPDVISPLEDSLEHESTDVRAAATKALAKIDGPNHRETFVKLLLDREVDVQLAAAKALDAIDDQRGIQHIYRMTYASSRDTRLKGTHAITARENTSDIPELMRLLDDETSIRLAAIEGLCTIVPLESNPPPKNDAMPVDAQCAAWKNWFDRQSPQR</sequence>
<dbReference type="AlphaFoldDB" id="A0A2S8FFJ9"/>
<evidence type="ECO:0000313" key="2">
    <source>
        <dbReference type="EMBL" id="PQO30948.1"/>
    </source>
</evidence>
<dbReference type="Pfam" id="PF13646">
    <property type="entry name" value="HEAT_2"/>
    <property type="match status" value="1"/>
</dbReference>
<dbReference type="SUPFAM" id="SSF48371">
    <property type="entry name" value="ARM repeat"/>
    <property type="match status" value="2"/>
</dbReference>
<dbReference type="RefSeq" id="WP_105332023.1">
    <property type="nucleotide sequence ID" value="NZ_PUHY01000013.1"/>
</dbReference>
<dbReference type="OrthoDB" id="242751at2"/>
<gene>
    <name evidence="2" type="ORF">C5Y83_22355</name>
</gene>
<evidence type="ECO:0000256" key="1">
    <source>
        <dbReference type="SAM" id="MobiDB-lite"/>
    </source>
</evidence>
<evidence type="ECO:0000313" key="3">
    <source>
        <dbReference type="Proteomes" id="UP000238322"/>
    </source>
</evidence>
<dbReference type="Gene3D" id="1.25.10.10">
    <property type="entry name" value="Leucine-rich Repeat Variant"/>
    <property type="match status" value="2"/>
</dbReference>
<dbReference type="InterPro" id="IPR011989">
    <property type="entry name" value="ARM-like"/>
</dbReference>
<reference evidence="2 3" key="1">
    <citation type="submission" date="2018-02" db="EMBL/GenBank/DDBJ databases">
        <title>Comparative genomes isolates from brazilian mangrove.</title>
        <authorList>
            <person name="Araujo J.E."/>
            <person name="Taketani R.G."/>
            <person name="Silva M.C.P."/>
            <person name="Loureco M.V."/>
            <person name="Andreote F.D."/>
        </authorList>
    </citation>
    <scope>NUCLEOTIDE SEQUENCE [LARGE SCALE GENOMIC DNA]</scope>
    <source>
        <strain evidence="2 3">Hex-1 MGV</strain>
    </source>
</reference>